<dbReference type="InterPro" id="IPR007433">
    <property type="entry name" value="DUF481"/>
</dbReference>
<sequence length="355" mass="40964">MTHTKNWLSNLTPRFHTTLFWVVCLCCCFNARAQKNDTIILKNKDRLIGEIKEMDKGVLIIETDYSDSDFNVKWLDIKKLSSQQTFLITLRNGDRLNSMLQTDSINGGRVVLYDVAEKKYIYTSVHDIVYVKSIKQGFISRLDASLSLGVNLTQRDNFKQFTMRSTLGYTANYWSLQGSYNAIKTKQDNSNDISRTDASLGLRVFLKHDYFLNLSGELLQNDEQQLDMRVTTKLGFGKYFVHTNKLYFGGVVGGAWNNERYEPILNADRNSAEAFGGIELNMFDIKDFSLLTNAVVYPSLTEKHRVRSDIKLDLKYDLPLEFFIKFGFTYNYDRRPPEGASKEDYVLQATFGWEL</sequence>
<dbReference type="RefSeq" id="WP_157481951.1">
    <property type="nucleotide sequence ID" value="NZ_WOWP01000013.1"/>
</dbReference>
<evidence type="ECO:0000313" key="2">
    <source>
        <dbReference type="Proteomes" id="UP000433945"/>
    </source>
</evidence>
<keyword evidence="2" id="KW-1185">Reference proteome</keyword>
<dbReference type="OrthoDB" id="1117610at2"/>
<dbReference type="AlphaFoldDB" id="A0A6N8H8S6"/>
<organism evidence="1 2">
    <name type="scientific">Flavobacterium rakeshii</name>
    <dbReference type="NCBI Taxonomy" id="1038845"/>
    <lineage>
        <taxon>Bacteria</taxon>
        <taxon>Pseudomonadati</taxon>
        <taxon>Bacteroidota</taxon>
        <taxon>Flavobacteriia</taxon>
        <taxon>Flavobacteriales</taxon>
        <taxon>Flavobacteriaceae</taxon>
        <taxon>Flavobacterium</taxon>
    </lineage>
</organism>
<reference evidence="1 2" key="1">
    <citation type="submission" date="2019-12" db="EMBL/GenBank/DDBJ databases">
        <authorList>
            <person name="Sun J.-Q."/>
        </authorList>
    </citation>
    <scope>NUCLEOTIDE SEQUENCE [LARGE SCALE GENOMIC DNA]</scope>
    <source>
        <strain evidence="1 2">JCM 17928</strain>
    </source>
</reference>
<dbReference type="Proteomes" id="UP000433945">
    <property type="component" value="Unassembled WGS sequence"/>
</dbReference>
<dbReference type="Pfam" id="PF04338">
    <property type="entry name" value="DUF481"/>
    <property type="match status" value="1"/>
</dbReference>
<evidence type="ECO:0000313" key="1">
    <source>
        <dbReference type="EMBL" id="MUV02999.1"/>
    </source>
</evidence>
<proteinExistence type="predicted"/>
<comment type="caution">
    <text evidence="1">The sequence shown here is derived from an EMBL/GenBank/DDBJ whole genome shotgun (WGS) entry which is preliminary data.</text>
</comment>
<accession>A0A6N8H8S6</accession>
<gene>
    <name evidence="1" type="ORF">GN157_04690</name>
</gene>
<dbReference type="EMBL" id="WOWP01000013">
    <property type="protein sequence ID" value="MUV02999.1"/>
    <property type="molecule type" value="Genomic_DNA"/>
</dbReference>
<name>A0A6N8H8S6_9FLAO</name>
<protein>
    <submittedName>
        <fullName evidence="1">DUF481 domain-containing protein</fullName>
    </submittedName>
</protein>